<evidence type="ECO:0000313" key="2">
    <source>
        <dbReference type="EnsemblMetazoa" id="ADIR010407-PA"/>
    </source>
</evidence>
<keyword evidence="3" id="KW-1185">Reference proteome</keyword>
<dbReference type="AlphaFoldDB" id="A0A182NRW7"/>
<protein>
    <submittedName>
        <fullName evidence="2">Uncharacterized protein</fullName>
    </submittedName>
</protein>
<dbReference type="Proteomes" id="UP000075884">
    <property type="component" value="Unassembled WGS sequence"/>
</dbReference>
<feature type="region of interest" description="Disordered" evidence="1">
    <location>
        <begin position="51"/>
        <end position="79"/>
    </location>
</feature>
<sequence>MEPIAKLYPPVATYTLHMRKSIQSIHNANQPGTSSALPIVARPNSFILMRRRGGRSSRQHSAASDTRGRPTVADGCDRL</sequence>
<accession>A0A182NRW7</accession>
<evidence type="ECO:0000256" key="1">
    <source>
        <dbReference type="SAM" id="MobiDB-lite"/>
    </source>
</evidence>
<evidence type="ECO:0000313" key="3">
    <source>
        <dbReference type="Proteomes" id="UP000075884"/>
    </source>
</evidence>
<name>A0A182NRW7_9DIPT</name>
<reference evidence="2" key="2">
    <citation type="submission" date="2020-05" db="UniProtKB">
        <authorList>
            <consortium name="EnsemblMetazoa"/>
        </authorList>
    </citation>
    <scope>IDENTIFICATION</scope>
    <source>
        <strain evidence="2">WRAIR2</strain>
    </source>
</reference>
<organism evidence="2 3">
    <name type="scientific">Anopheles dirus</name>
    <dbReference type="NCBI Taxonomy" id="7168"/>
    <lineage>
        <taxon>Eukaryota</taxon>
        <taxon>Metazoa</taxon>
        <taxon>Ecdysozoa</taxon>
        <taxon>Arthropoda</taxon>
        <taxon>Hexapoda</taxon>
        <taxon>Insecta</taxon>
        <taxon>Pterygota</taxon>
        <taxon>Neoptera</taxon>
        <taxon>Endopterygota</taxon>
        <taxon>Diptera</taxon>
        <taxon>Nematocera</taxon>
        <taxon>Culicoidea</taxon>
        <taxon>Culicidae</taxon>
        <taxon>Anophelinae</taxon>
        <taxon>Anopheles</taxon>
    </lineage>
</organism>
<proteinExistence type="predicted"/>
<dbReference type="VEuPathDB" id="VectorBase:ADIR010407"/>
<dbReference type="EnsemblMetazoa" id="ADIR010407-RA">
    <property type="protein sequence ID" value="ADIR010407-PA"/>
    <property type="gene ID" value="ADIR010407"/>
</dbReference>
<reference evidence="3" key="1">
    <citation type="submission" date="2013-03" db="EMBL/GenBank/DDBJ databases">
        <title>The Genome Sequence of Anopheles dirus WRAIR2.</title>
        <authorList>
            <consortium name="The Broad Institute Genomics Platform"/>
            <person name="Neafsey D.E."/>
            <person name="Walton C."/>
            <person name="Walker B."/>
            <person name="Young S.K."/>
            <person name="Zeng Q."/>
            <person name="Gargeya S."/>
            <person name="Fitzgerald M."/>
            <person name="Haas B."/>
            <person name="Abouelleil A."/>
            <person name="Allen A.W."/>
            <person name="Alvarado L."/>
            <person name="Arachchi H.M."/>
            <person name="Berlin A.M."/>
            <person name="Chapman S.B."/>
            <person name="Gainer-Dewar J."/>
            <person name="Goldberg J."/>
            <person name="Griggs A."/>
            <person name="Gujja S."/>
            <person name="Hansen M."/>
            <person name="Howarth C."/>
            <person name="Imamovic A."/>
            <person name="Ireland A."/>
            <person name="Larimer J."/>
            <person name="McCowan C."/>
            <person name="Murphy C."/>
            <person name="Pearson M."/>
            <person name="Poon T.W."/>
            <person name="Priest M."/>
            <person name="Roberts A."/>
            <person name="Saif S."/>
            <person name="Shea T."/>
            <person name="Sisk P."/>
            <person name="Sykes S."/>
            <person name="Wortman J."/>
            <person name="Nusbaum C."/>
            <person name="Birren B."/>
        </authorList>
    </citation>
    <scope>NUCLEOTIDE SEQUENCE [LARGE SCALE GENOMIC DNA]</scope>
    <source>
        <strain evidence="3">WRAIR2</strain>
    </source>
</reference>